<dbReference type="InterPro" id="IPR027417">
    <property type="entry name" value="P-loop_NTPase"/>
</dbReference>
<dbReference type="Proteomes" id="UP000509222">
    <property type="component" value="Chromosome"/>
</dbReference>
<protein>
    <submittedName>
        <fullName evidence="12">Thiol reductant ABC exporter subunit CydC</fullName>
    </submittedName>
</protein>
<sequence length="568" mass="62743">MTELKQTLLLTLREKRDVALAIFFGFLAGIAGAALMASSGYLISKAALTSQMTILIVMGACLKLFGLASALSRYAERLFSHRATFTMLSNLRVSFFEKLSPLAPGIFQKYRSGDLLARIVGDVENLQNFLLRVFYPPVVLAIVFISTIFFTSYFSVAIAMVMLIGMLLTIVAVPAVFAWRQRRIDSAVRASRAELSTEATEFLYGFRDLKIYQQLDRKKQDLTAFSERYGEQQRKEGFEENLGQSVNAFVALLASFFVLGIGAYFVAEGQLDGLYLAMLVMISLAIFENVAPMAVFPAHFEENRKAAARLDQVVSEPVQAAGDSELPLNALDIKLENVSYTYPEEERRAIEGVSLRLAPGSKTAIVGPSGSGKSTLLQLLLNILPADSGTISIGGEPLAALDPEKLWQRMNVVLQENHFFFGTIRSNLLIANEAATDEEMEAALAKVQLGAFSLSSKVNEKGENLSGGEKQRLAIARAILRGESLWLLDEPVSSVDSVTAKAIYRQLFEQGKDDTFVIISHDLTGLEQMDQIIVMERGRIVEAGPYEEMMEKQGHFFKLKQIEKSIFA</sequence>
<evidence type="ECO:0000259" key="10">
    <source>
        <dbReference type="PROSITE" id="PS50893"/>
    </source>
</evidence>
<organism evidence="12 13">
    <name type="scientific">Planococcus glaciei</name>
    <dbReference type="NCBI Taxonomy" id="459472"/>
    <lineage>
        <taxon>Bacteria</taxon>
        <taxon>Bacillati</taxon>
        <taxon>Bacillota</taxon>
        <taxon>Bacilli</taxon>
        <taxon>Bacillales</taxon>
        <taxon>Caryophanaceae</taxon>
        <taxon>Planococcus</taxon>
    </lineage>
</organism>
<evidence type="ECO:0000256" key="1">
    <source>
        <dbReference type="ARBA" id="ARBA00004651"/>
    </source>
</evidence>
<dbReference type="Gene3D" id="1.20.1560.10">
    <property type="entry name" value="ABC transporter type 1, transmembrane domain"/>
    <property type="match status" value="1"/>
</dbReference>
<dbReference type="Pfam" id="PF00664">
    <property type="entry name" value="ABC_membrane"/>
    <property type="match status" value="1"/>
</dbReference>
<dbReference type="PROSITE" id="PS50929">
    <property type="entry name" value="ABC_TM1F"/>
    <property type="match status" value="1"/>
</dbReference>
<feature type="domain" description="ABC transmembrane type-1" evidence="11">
    <location>
        <begin position="19"/>
        <end position="302"/>
    </location>
</feature>
<dbReference type="PANTHER" id="PTHR43394:SF1">
    <property type="entry name" value="ATP-BINDING CASSETTE SUB-FAMILY B MEMBER 10, MITOCHONDRIAL"/>
    <property type="match status" value="1"/>
</dbReference>
<dbReference type="GO" id="GO:0005886">
    <property type="term" value="C:plasma membrane"/>
    <property type="evidence" value="ECO:0007669"/>
    <property type="project" value="UniProtKB-SubCell"/>
</dbReference>
<dbReference type="InterPro" id="IPR036640">
    <property type="entry name" value="ABC1_TM_sf"/>
</dbReference>
<feature type="transmembrane region" description="Helical" evidence="9">
    <location>
        <begin position="273"/>
        <end position="296"/>
    </location>
</feature>
<evidence type="ECO:0000256" key="8">
    <source>
        <dbReference type="ARBA" id="ARBA00023136"/>
    </source>
</evidence>
<dbReference type="InterPro" id="IPR017871">
    <property type="entry name" value="ABC_transporter-like_CS"/>
</dbReference>
<feature type="transmembrane region" description="Helical" evidence="9">
    <location>
        <begin position="129"/>
        <end position="150"/>
    </location>
</feature>
<dbReference type="AlphaFoldDB" id="A0A7H8Q9W9"/>
<dbReference type="PANTHER" id="PTHR43394">
    <property type="entry name" value="ATP-DEPENDENT PERMEASE MDL1, MITOCHONDRIAL"/>
    <property type="match status" value="1"/>
</dbReference>
<reference evidence="13" key="2">
    <citation type="submission" date="2020-06" db="EMBL/GenBank/DDBJ databases">
        <title>Isolation of Planomicrobium glaciei.</title>
        <authorList>
            <person name="Malisova L."/>
            <person name="Safrankova R."/>
            <person name="Jakubu V."/>
            <person name="Spanelova P."/>
        </authorList>
    </citation>
    <scope>NUCLEOTIDE SEQUENCE [LARGE SCALE GENOMIC DNA]</scope>
    <source>
        <strain evidence="13">NRL-ATB46093</strain>
    </source>
</reference>
<keyword evidence="5" id="KW-0547">Nucleotide-binding</keyword>
<dbReference type="PROSITE" id="PS50893">
    <property type="entry name" value="ABC_TRANSPORTER_2"/>
    <property type="match status" value="1"/>
</dbReference>
<keyword evidence="2" id="KW-0813">Transport</keyword>
<dbReference type="SUPFAM" id="SSF52540">
    <property type="entry name" value="P-loop containing nucleoside triphosphate hydrolases"/>
    <property type="match status" value="1"/>
</dbReference>
<dbReference type="SUPFAM" id="SSF90123">
    <property type="entry name" value="ABC transporter transmembrane region"/>
    <property type="match status" value="1"/>
</dbReference>
<dbReference type="PROSITE" id="PS00211">
    <property type="entry name" value="ABC_TRANSPORTER_1"/>
    <property type="match status" value="1"/>
</dbReference>
<comment type="subcellular location">
    <subcellularLocation>
        <location evidence="1">Cell membrane</location>
        <topology evidence="1">Multi-pass membrane protein</topology>
    </subcellularLocation>
</comment>
<evidence type="ECO:0000256" key="7">
    <source>
        <dbReference type="ARBA" id="ARBA00022989"/>
    </source>
</evidence>
<keyword evidence="6" id="KW-0067">ATP-binding</keyword>
<dbReference type="FunFam" id="3.40.50.300:FF:000854">
    <property type="entry name" value="Multidrug ABC transporter ATP-binding protein"/>
    <property type="match status" value="1"/>
</dbReference>
<feature type="transmembrane region" description="Helical" evidence="9">
    <location>
        <begin position="49"/>
        <end position="72"/>
    </location>
</feature>
<evidence type="ECO:0000313" key="13">
    <source>
        <dbReference type="Proteomes" id="UP000509222"/>
    </source>
</evidence>
<keyword evidence="4 9" id="KW-0812">Transmembrane</keyword>
<keyword evidence="13" id="KW-1185">Reference proteome</keyword>
<evidence type="ECO:0000256" key="3">
    <source>
        <dbReference type="ARBA" id="ARBA00022475"/>
    </source>
</evidence>
<keyword evidence="3" id="KW-1003">Cell membrane</keyword>
<dbReference type="GO" id="GO:0005524">
    <property type="term" value="F:ATP binding"/>
    <property type="evidence" value="ECO:0007669"/>
    <property type="project" value="UniProtKB-KW"/>
</dbReference>
<dbReference type="GO" id="GO:0045454">
    <property type="term" value="P:cell redox homeostasis"/>
    <property type="evidence" value="ECO:0007669"/>
    <property type="project" value="InterPro"/>
</dbReference>
<evidence type="ECO:0000256" key="2">
    <source>
        <dbReference type="ARBA" id="ARBA00022448"/>
    </source>
</evidence>
<dbReference type="Gene3D" id="3.40.50.300">
    <property type="entry name" value="P-loop containing nucleotide triphosphate hydrolases"/>
    <property type="match status" value="1"/>
</dbReference>
<gene>
    <name evidence="12" type="primary">cydC</name>
    <name evidence="12" type="ORF">HF394_09330</name>
</gene>
<evidence type="ECO:0000256" key="4">
    <source>
        <dbReference type="ARBA" id="ARBA00022692"/>
    </source>
</evidence>
<dbReference type="EMBL" id="CP051177">
    <property type="protein sequence ID" value="QKX50768.1"/>
    <property type="molecule type" value="Genomic_DNA"/>
</dbReference>
<feature type="domain" description="ABC transporter" evidence="10">
    <location>
        <begin position="333"/>
        <end position="562"/>
    </location>
</feature>
<dbReference type="CDD" id="cd18585">
    <property type="entry name" value="ABC_6TM_CydC"/>
    <property type="match status" value="1"/>
</dbReference>
<dbReference type="CDD" id="cd03228">
    <property type="entry name" value="ABCC_MRP_Like"/>
    <property type="match status" value="1"/>
</dbReference>
<dbReference type="InterPro" id="IPR011527">
    <property type="entry name" value="ABC1_TM_dom"/>
</dbReference>
<dbReference type="InterPro" id="IPR039421">
    <property type="entry name" value="Type_1_exporter"/>
</dbReference>
<dbReference type="SMART" id="SM00382">
    <property type="entry name" value="AAA"/>
    <property type="match status" value="1"/>
</dbReference>
<evidence type="ECO:0000256" key="9">
    <source>
        <dbReference type="SAM" id="Phobius"/>
    </source>
</evidence>
<reference evidence="12 13" key="1">
    <citation type="submission" date="2020-04" db="EMBL/GenBank/DDBJ databases">
        <authorList>
            <person name="Pajer P."/>
            <person name="Broz P."/>
        </authorList>
    </citation>
    <scope>NUCLEOTIDE SEQUENCE [LARGE SCALE GENOMIC DNA]</scope>
    <source>
        <strain evidence="13">NRL-ATB46093</strain>
    </source>
</reference>
<dbReference type="InterPro" id="IPR003439">
    <property type="entry name" value="ABC_transporter-like_ATP-bd"/>
</dbReference>
<dbReference type="RefSeq" id="WP_176294463.1">
    <property type="nucleotide sequence ID" value="NZ_CP051177.1"/>
</dbReference>
<feature type="transmembrane region" description="Helical" evidence="9">
    <location>
        <begin position="246"/>
        <end position="267"/>
    </location>
</feature>
<evidence type="ECO:0000256" key="5">
    <source>
        <dbReference type="ARBA" id="ARBA00022741"/>
    </source>
</evidence>
<accession>A0A7H8Q9W9</accession>
<evidence type="ECO:0000256" key="6">
    <source>
        <dbReference type="ARBA" id="ARBA00022840"/>
    </source>
</evidence>
<dbReference type="NCBIfam" id="TIGR02868">
    <property type="entry name" value="CydC"/>
    <property type="match status" value="1"/>
</dbReference>
<dbReference type="Pfam" id="PF00005">
    <property type="entry name" value="ABC_tran"/>
    <property type="match status" value="1"/>
</dbReference>
<dbReference type="InterPro" id="IPR014223">
    <property type="entry name" value="ABC_CydC/D"/>
</dbReference>
<evidence type="ECO:0000313" key="12">
    <source>
        <dbReference type="EMBL" id="QKX50768.1"/>
    </source>
</evidence>
<feature type="transmembrane region" description="Helical" evidence="9">
    <location>
        <begin position="156"/>
        <end position="179"/>
    </location>
</feature>
<evidence type="ECO:0000259" key="11">
    <source>
        <dbReference type="PROSITE" id="PS50929"/>
    </source>
</evidence>
<dbReference type="GO" id="GO:0016887">
    <property type="term" value="F:ATP hydrolysis activity"/>
    <property type="evidence" value="ECO:0007669"/>
    <property type="project" value="InterPro"/>
</dbReference>
<proteinExistence type="predicted"/>
<dbReference type="GO" id="GO:0034775">
    <property type="term" value="P:glutathione transmembrane transport"/>
    <property type="evidence" value="ECO:0007669"/>
    <property type="project" value="InterPro"/>
</dbReference>
<dbReference type="GO" id="GO:0015421">
    <property type="term" value="F:ABC-type oligopeptide transporter activity"/>
    <property type="evidence" value="ECO:0007669"/>
    <property type="project" value="TreeGrafter"/>
</dbReference>
<keyword evidence="8 9" id="KW-0472">Membrane</keyword>
<dbReference type="InterPro" id="IPR003593">
    <property type="entry name" value="AAA+_ATPase"/>
</dbReference>
<feature type="transmembrane region" description="Helical" evidence="9">
    <location>
        <begin position="20"/>
        <end position="43"/>
    </location>
</feature>
<name>A0A7H8Q9W9_9BACL</name>
<keyword evidence="7 9" id="KW-1133">Transmembrane helix</keyword>